<gene>
    <name evidence="10" type="ORF">Cvel_9317</name>
</gene>
<dbReference type="GO" id="GO:0008233">
    <property type="term" value="F:peptidase activity"/>
    <property type="evidence" value="ECO:0007669"/>
    <property type="project" value="UniProtKB-KW"/>
</dbReference>
<evidence type="ECO:0000313" key="10">
    <source>
        <dbReference type="EMBL" id="CEM49288.1"/>
    </source>
</evidence>
<sequence length="923" mass="104354">MEQTGGTVLDLDDATTIGYFGHHLSGEALRWWLDLKATGTVKTRRVLEDAFLESQGPKEVERLAAWKTIARLRPHHYTDWENFQQAFMSQYRVARPLADKEEMIPLFMAILPEEVNEELMKKGDISDFTELSKTAQHYYELNNPKYASTNPVNAYGVPSTAPHPNKPTPIPPIAAVNAGAYPDLTRLGLSSEAFARKCGCEIRETKFDLTAYGGANVEVVGETTLFLSHPQSTLPALPWDVLVTRGSDIELLLGLDFLSNKKDVMFDLKNNRMIYSHFLVFPLSSTISLQQQPVSIVQRSSIPPRRVKVEIVCSVSGFESGAEIYIEKKWQQENGKFQLAVPDQVLKVEGGGVVKMRVSNFREEECSATLGAGQEIAKAISVENSREQAVAALWADAWHAGRQSELEKKYEETNGQWKRMKDEIPGNRYARRAAWRSLQALCAIKSSSSSPSSQSSNKRTPAEMEREWAERKRERVTGGPEGRSLPQVSKRAKIDHLSSEQQKRLTEVIDSFSDAWSQHRFDLGRLQVNGKEIVHEVHTTGPPIRWYHDRVAYSQREMLREELKQMEEAGLIEPSSSAWATPVVLVPKPDGTICFCLDFRKLNAAMQKNGFPMPRIDEVVYLVEGASVFTVLDVSSGFWQIGIREQDKEKTAFVTPFGLYQFKVMAQGLINAPATFQQAMQLVLSGLPRELALVYIDDLIVFSKDFDSYLEDLRTLLDRVQKCGLKLKVEKAQFALSEVKYLGFLLSADGIRPDPAKLEALRNMEPPRDRAEVRSFLGLVGWYRQFIERFSEIAFPLSTLLKTAEGEEKKQILFRWTEEAQAAFDTLRNRLCEAPCLAHPRVLEPFIVKADSSDEAVGGVLKRKIDEIERVIEFCSKTLTTMERKWGISEKEGLGVMHCLRKCRHYLLGKRNTLQTDHKALLA</sequence>
<feature type="domain" description="Reverse transcriptase" evidence="9">
    <location>
        <begin position="567"/>
        <end position="746"/>
    </location>
</feature>
<organism evidence="10">
    <name type="scientific">Chromera velia CCMP2878</name>
    <dbReference type="NCBI Taxonomy" id="1169474"/>
    <lineage>
        <taxon>Eukaryota</taxon>
        <taxon>Sar</taxon>
        <taxon>Alveolata</taxon>
        <taxon>Colpodellida</taxon>
        <taxon>Chromeraceae</taxon>
        <taxon>Chromera</taxon>
    </lineage>
</organism>
<accession>A0A0G4HXQ9</accession>
<evidence type="ECO:0000256" key="5">
    <source>
        <dbReference type="ARBA" id="ARBA00022759"/>
    </source>
</evidence>
<dbReference type="FunFam" id="3.10.10.10:FF:000007">
    <property type="entry name" value="Retrovirus-related Pol polyprotein from transposon 17.6-like Protein"/>
    <property type="match status" value="1"/>
</dbReference>
<evidence type="ECO:0000256" key="1">
    <source>
        <dbReference type="ARBA" id="ARBA00022670"/>
    </source>
</evidence>
<evidence type="ECO:0000256" key="3">
    <source>
        <dbReference type="ARBA" id="ARBA00022695"/>
    </source>
</evidence>
<dbReference type="GO" id="GO:0006508">
    <property type="term" value="P:proteolysis"/>
    <property type="evidence" value="ECO:0007669"/>
    <property type="project" value="UniProtKB-KW"/>
</dbReference>
<proteinExistence type="predicted"/>
<evidence type="ECO:0000256" key="2">
    <source>
        <dbReference type="ARBA" id="ARBA00022679"/>
    </source>
</evidence>
<dbReference type="Gene3D" id="2.40.70.10">
    <property type="entry name" value="Acid Proteases"/>
    <property type="match status" value="1"/>
</dbReference>
<dbReference type="SUPFAM" id="SSF56672">
    <property type="entry name" value="DNA/RNA polymerases"/>
    <property type="match status" value="1"/>
</dbReference>
<protein>
    <recommendedName>
        <fullName evidence="9">Reverse transcriptase domain-containing protein</fullName>
    </recommendedName>
</protein>
<evidence type="ECO:0000256" key="8">
    <source>
        <dbReference type="SAM" id="MobiDB-lite"/>
    </source>
</evidence>
<dbReference type="Pfam" id="PF17919">
    <property type="entry name" value="RT_RNaseH_2"/>
    <property type="match status" value="1"/>
</dbReference>
<evidence type="ECO:0000256" key="6">
    <source>
        <dbReference type="ARBA" id="ARBA00022801"/>
    </source>
</evidence>
<dbReference type="PANTHER" id="PTHR33064">
    <property type="entry name" value="POL PROTEIN"/>
    <property type="match status" value="1"/>
</dbReference>
<dbReference type="FunFam" id="3.30.70.270:FF:000020">
    <property type="entry name" value="Transposon Tf2-6 polyprotein-like Protein"/>
    <property type="match status" value="1"/>
</dbReference>
<feature type="compositionally biased region" description="Low complexity" evidence="8">
    <location>
        <begin position="446"/>
        <end position="456"/>
    </location>
</feature>
<keyword evidence="3" id="KW-0548">Nucleotidyltransferase</keyword>
<keyword evidence="5" id="KW-0255">Endonuclease</keyword>
<dbReference type="PANTHER" id="PTHR33064:SF37">
    <property type="entry name" value="RIBONUCLEASE H"/>
    <property type="match status" value="1"/>
</dbReference>
<dbReference type="PhylomeDB" id="A0A0G4HXQ9"/>
<evidence type="ECO:0000256" key="4">
    <source>
        <dbReference type="ARBA" id="ARBA00022722"/>
    </source>
</evidence>
<dbReference type="PROSITE" id="PS50878">
    <property type="entry name" value="RT_POL"/>
    <property type="match status" value="1"/>
</dbReference>
<dbReference type="InterPro" id="IPR043128">
    <property type="entry name" value="Rev_trsase/Diguanyl_cyclase"/>
</dbReference>
<feature type="region of interest" description="Disordered" evidence="8">
    <location>
        <begin position="446"/>
        <end position="499"/>
    </location>
</feature>
<dbReference type="Pfam" id="PF00078">
    <property type="entry name" value="RVT_1"/>
    <property type="match status" value="1"/>
</dbReference>
<feature type="compositionally biased region" description="Basic and acidic residues" evidence="8">
    <location>
        <begin position="460"/>
        <end position="476"/>
    </location>
</feature>
<evidence type="ECO:0000256" key="7">
    <source>
        <dbReference type="ARBA" id="ARBA00022918"/>
    </source>
</evidence>
<name>A0A0G4HXQ9_9ALVE</name>
<dbReference type="InterPro" id="IPR021109">
    <property type="entry name" value="Peptidase_aspartic_dom_sf"/>
</dbReference>
<keyword evidence="2" id="KW-0808">Transferase</keyword>
<dbReference type="Gene3D" id="3.10.10.10">
    <property type="entry name" value="HIV Type 1 Reverse Transcriptase, subunit A, domain 1"/>
    <property type="match status" value="1"/>
</dbReference>
<keyword evidence="4" id="KW-0540">Nuclease</keyword>
<keyword evidence="7" id="KW-0695">RNA-directed DNA polymerase</keyword>
<keyword evidence="1" id="KW-0645">Protease</keyword>
<dbReference type="InterPro" id="IPR051320">
    <property type="entry name" value="Viral_Replic_Matur_Polypro"/>
</dbReference>
<evidence type="ECO:0000259" key="9">
    <source>
        <dbReference type="PROSITE" id="PS50878"/>
    </source>
</evidence>
<reference evidence="10" key="1">
    <citation type="submission" date="2014-11" db="EMBL/GenBank/DDBJ databases">
        <authorList>
            <person name="Otto D Thomas"/>
            <person name="Naeem Raeece"/>
        </authorList>
    </citation>
    <scope>NUCLEOTIDE SEQUENCE</scope>
</reference>
<keyword evidence="6" id="KW-0378">Hydrolase</keyword>
<dbReference type="InterPro" id="IPR000477">
    <property type="entry name" value="RT_dom"/>
</dbReference>
<dbReference type="CDD" id="cd01647">
    <property type="entry name" value="RT_LTR"/>
    <property type="match status" value="1"/>
</dbReference>
<dbReference type="AlphaFoldDB" id="A0A0G4HXQ9"/>
<dbReference type="EMBL" id="CDMZ01004289">
    <property type="protein sequence ID" value="CEM49288.1"/>
    <property type="molecule type" value="Genomic_DNA"/>
</dbReference>
<dbReference type="InterPro" id="IPR043502">
    <property type="entry name" value="DNA/RNA_pol_sf"/>
</dbReference>
<dbReference type="InterPro" id="IPR041577">
    <property type="entry name" value="RT_RNaseH_2"/>
</dbReference>
<dbReference type="Gene3D" id="3.30.70.270">
    <property type="match status" value="2"/>
</dbReference>
<dbReference type="VEuPathDB" id="CryptoDB:Cvel_9317"/>
<dbReference type="GO" id="GO:0003964">
    <property type="term" value="F:RNA-directed DNA polymerase activity"/>
    <property type="evidence" value="ECO:0007669"/>
    <property type="project" value="UniProtKB-KW"/>
</dbReference>
<dbReference type="GO" id="GO:0004519">
    <property type="term" value="F:endonuclease activity"/>
    <property type="evidence" value="ECO:0007669"/>
    <property type="project" value="UniProtKB-KW"/>
</dbReference>